<dbReference type="AlphaFoldDB" id="A0A9P4Q5N0"/>
<dbReference type="GO" id="GO:0016651">
    <property type="term" value="F:oxidoreductase activity, acting on NAD(P)H"/>
    <property type="evidence" value="ECO:0007669"/>
    <property type="project" value="InterPro"/>
</dbReference>
<dbReference type="SMART" id="SM00829">
    <property type="entry name" value="PKS_ER"/>
    <property type="match status" value="1"/>
</dbReference>
<dbReference type="PANTHER" id="PTHR45348">
    <property type="entry name" value="HYPOTHETICAL OXIDOREDUCTASE (EUROFUNG)"/>
    <property type="match status" value="1"/>
</dbReference>
<organism evidence="5 6">
    <name type="scientific">Polychaeton citri CBS 116435</name>
    <dbReference type="NCBI Taxonomy" id="1314669"/>
    <lineage>
        <taxon>Eukaryota</taxon>
        <taxon>Fungi</taxon>
        <taxon>Dikarya</taxon>
        <taxon>Ascomycota</taxon>
        <taxon>Pezizomycotina</taxon>
        <taxon>Dothideomycetes</taxon>
        <taxon>Dothideomycetidae</taxon>
        <taxon>Capnodiales</taxon>
        <taxon>Capnodiaceae</taxon>
        <taxon>Polychaeton</taxon>
    </lineage>
</organism>
<dbReference type="Pfam" id="PF00107">
    <property type="entry name" value="ADH_zinc_N"/>
    <property type="match status" value="1"/>
</dbReference>
<dbReference type="EMBL" id="MU003804">
    <property type="protein sequence ID" value="KAF2720020.1"/>
    <property type="molecule type" value="Genomic_DNA"/>
</dbReference>
<dbReference type="Gene3D" id="3.90.180.10">
    <property type="entry name" value="Medium-chain alcohol dehydrogenases, catalytic domain"/>
    <property type="match status" value="1"/>
</dbReference>
<dbReference type="InterPro" id="IPR013154">
    <property type="entry name" value="ADH-like_N"/>
</dbReference>
<comment type="caution">
    <text evidence="5">The sequence shown here is derived from an EMBL/GenBank/DDBJ whole genome shotgun (WGS) entry which is preliminary data.</text>
</comment>
<keyword evidence="6" id="KW-1185">Reference proteome</keyword>
<evidence type="ECO:0000256" key="1">
    <source>
        <dbReference type="ARBA" id="ARBA00008072"/>
    </source>
</evidence>
<evidence type="ECO:0000313" key="5">
    <source>
        <dbReference type="EMBL" id="KAF2720020.1"/>
    </source>
</evidence>
<proteinExistence type="inferred from homology"/>
<dbReference type="OrthoDB" id="48317at2759"/>
<dbReference type="Gene3D" id="3.40.50.720">
    <property type="entry name" value="NAD(P)-binding Rossmann-like Domain"/>
    <property type="match status" value="1"/>
</dbReference>
<accession>A0A9P4Q5N0</accession>
<evidence type="ECO:0000259" key="4">
    <source>
        <dbReference type="SMART" id="SM00829"/>
    </source>
</evidence>
<dbReference type="InterPro" id="IPR036291">
    <property type="entry name" value="NAD(P)-bd_dom_sf"/>
</dbReference>
<sequence length="352" mass="37991">MPSNRAAWLTAKQARPLEVSDAPMPELKPGHVIIETKAIGINPVDAMIQQTGMIAEHYPSVPYQVIMGLDGAGMVYAVADDVTHVKAGDRVLAFTDGDAISGRQRGTFQAYFLAQARYVALLPAQVSFTDGAVLPSCLVVAATSLFDPKCLGLDLPPVRGRASANGKVVVIWAGGSVVGSCAVQLAKLAGYEVFTTSSVHNFEYCRNLGADEVFDYKESNVVPSILAAVNKTGKQCVGAFGAYLGTDKLCAELIRQLPSSSGHSNIVATVMPEGYGFSVPEGWPENVECRFLLTESERMTWLWREWLSIALEDKTWKCQPDAEVVGKGLEFLQEGMDRWSKGVSAKKIVVEV</sequence>
<dbReference type="Proteomes" id="UP000799441">
    <property type="component" value="Unassembled WGS sequence"/>
</dbReference>
<reference evidence="5" key="1">
    <citation type="journal article" date="2020" name="Stud. Mycol.">
        <title>101 Dothideomycetes genomes: a test case for predicting lifestyles and emergence of pathogens.</title>
        <authorList>
            <person name="Haridas S."/>
            <person name="Albert R."/>
            <person name="Binder M."/>
            <person name="Bloem J."/>
            <person name="Labutti K."/>
            <person name="Salamov A."/>
            <person name="Andreopoulos B."/>
            <person name="Baker S."/>
            <person name="Barry K."/>
            <person name="Bills G."/>
            <person name="Bluhm B."/>
            <person name="Cannon C."/>
            <person name="Castanera R."/>
            <person name="Culley D."/>
            <person name="Daum C."/>
            <person name="Ezra D."/>
            <person name="Gonzalez J."/>
            <person name="Henrissat B."/>
            <person name="Kuo A."/>
            <person name="Liang C."/>
            <person name="Lipzen A."/>
            <person name="Lutzoni F."/>
            <person name="Magnuson J."/>
            <person name="Mondo S."/>
            <person name="Nolan M."/>
            <person name="Ohm R."/>
            <person name="Pangilinan J."/>
            <person name="Park H.-J."/>
            <person name="Ramirez L."/>
            <person name="Alfaro M."/>
            <person name="Sun H."/>
            <person name="Tritt A."/>
            <person name="Yoshinaga Y."/>
            <person name="Zwiers L.-H."/>
            <person name="Turgeon B."/>
            <person name="Goodwin S."/>
            <person name="Spatafora J."/>
            <person name="Crous P."/>
            <person name="Grigoriev I."/>
        </authorList>
    </citation>
    <scope>NUCLEOTIDE SEQUENCE</scope>
    <source>
        <strain evidence="5">CBS 116435</strain>
    </source>
</reference>
<feature type="domain" description="Enoyl reductase (ER)" evidence="4">
    <location>
        <begin position="12"/>
        <end position="350"/>
    </location>
</feature>
<dbReference type="SUPFAM" id="SSF51735">
    <property type="entry name" value="NAD(P)-binding Rossmann-fold domains"/>
    <property type="match status" value="1"/>
</dbReference>
<keyword evidence="3" id="KW-0560">Oxidoreductase</keyword>
<evidence type="ECO:0000256" key="3">
    <source>
        <dbReference type="ARBA" id="ARBA00023002"/>
    </source>
</evidence>
<dbReference type="Pfam" id="PF08240">
    <property type="entry name" value="ADH_N"/>
    <property type="match status" value="1"/>
</dbReference>
<dbReference type="CDD" id="cd08249">
    <property type="entry name" value="enoyl_reductase_like"/>
    <property type="match status" value="1"/>
</dbReference>
<evidence type="ECO:0000313" key="6">
    <source>
        <dbReference type="Proteomes" id="UP000799441"/>
    </source>
</evidence>
<comment type="similarity">
    <text evidence="1">Belongs to the zinc-containing alcohol dehydrogenase family.</text>
</comment>
<protein>
    <submittedName>
        <fullName evidence="5">GroES-like protein</fullName>
    </submittedName>
</protein>
<gene>
    <name evidence="5" type="ORF">K431DRAFT_295538</name>
</gene>
<evidence type="ECO:0000256" key="2">
    <source>
        <dbReference type="ARBA" id="ARBA00011245"/>
    </source>
</evidence>
<dbReference type="InterPro" id="IPR047122">
    <property type="entry name" value="Trans-enoyl_RdTase-like"/>
</dbReference>
<comment type="subunit">
    <text evidence="2">Monomer.</text>
</comment>
<dbReference type="PANTHER" id="PTHR45348:SF2">
    <property type="entry name" value="ZINC-TYPE ALCOHOL DEHYDROGENASE-LIKE PROTEIN C2E1P3.01"/>
    <property type="match status" value="1"/>
</dbReference>
<dbReference type="InterPro" id="IPR020843">
    <property type="entry name" value="ER"/>
</dbReference>
<dbReference type="InterPro" id="IPR011032">
    <property type="entry name" value="GroES-like_sf"/>
</dbReference>
<dbReference type="InterPro" id="IPR013149">
    <property type="entry name" value="ADH-like_C"/>
</dbReference>
<dbReference type="SUPFAM" id="SSF50129">
    <property type="entry name" value="GroES-like"/>
    <property type="match status" value="1"/>
</dbReference>
<name>A0A9P4Q5N0_9PEZI</name>